<evidence type="ECO:0000313" key="1">
    <source>
        <dbReference type="EMBL" id="AYB33675.1"/>
    </source>
</evidence>
<name>A0A385SUM9_9BACT</name>
<evidence type="ECO:0000313" key="2">
    <source>
        <dbReference type="Proteomes" id="UP000266183"/>
    </source>
</evidence>
<protein>
    <submittedName>
        <fullName evidence="1">Uncharacterized protein</fullName>
    </submittedName>
</protein>
<gene>
    <name evidence="1" type="ORF">D4L85_25210</name>
</gene>
<accession>A0A385SUM9</accession>
<dbReference type="Proteomes" id="UP000266183">
    <property type="component" value="Chromosome"/>
</dbReference>
<dbReference type="AlphaFoldDB" id="A0A385SUM9"/>
<dbReference type="RefSeq" id="WP_119756909.1">
    <property type="nucleotide sequence ID" value="NZ_CP032382.1"/>
</dbReference>
<dbReference type="EMBL" id="CP032382">
    <property type="protein sequence ID" value="AYB33675.1"/>
    <property type="molecule type" value="Genomic_DNA"/>
</dbReference>
<organism evidence="1 2">
    <name type="scientific">Chryseolinea soli</name>
    <dbReference type="NCBI Taxonomy" id="2321403"/>
    <lineage>
        <taxon>Bacteria</taxon>
        <taxon>Pseudomonadati</taxon>
        <taxon>Bacteroidota</taxon>
        <taxon>Cytophagia</taxon>
        <taxon>Cytophagales</taxon>
        <taxon>Fulvivirgaceae</taxon>
        <taxon>Chryseolinea</taxon>
    </lineage>
</organism>
<reference evidence="2" key="1">
    <citation type="submission" date="2018-09" db="EMBL/GenBank/DDBJ databases">
        <title>Chryseolinea sp. KIS68-18 isolated from soil.</title>
        <authorList>
            <person name="Weon H.-Y."/>
            <person name="Kwon S.-W."/>
            <person name="Lee S.A."/>
        </authorList>
    </citation>
    <scope>NUCLEOTIDE SEQUENCE [LARGE SCALE GENOMIC DNA]</scope>
    <source>
        <strain evidence="2">KIS68-18</strain>
    </source>
</reference>
<keyword evidence="2" id="KW-1185">Reference proteome</keyword>
<sequence>MISPLAYLWILLLWTPHVQEHNEGVYMLSPSSKRVHCENEVAMLIGGAKVCISKKPILNLDQVDYITDILYDPVVKKNYIDIGFSSAAIQTFNRGFSSLPNNRYALVVHNDVMCIIKIDSEITIRYIRMGYDLTLKDLTAVHDMLKTVKP</sequence>
<dbReference type="KEGG" id="chk:D4L85_25210"/>
<dbReference type="OrthoDB" id="9823901at2"/>
<proteinExistence type="predicted"/>